<dbReference type="CDD" id="cd22284">
    <property type="entry name" value="HD_CCDC61_N"/>
    <property type="match status" value="1"/>
</dbReference>
<feature type="coiled-coil region" evidence="1">
    <location>
        <begin position="78"/>
        <end position="214"/>
    </location>
</feature>
<dbReference type="Proteomes" id="UP000828390">
    <property type="component" value="Unassembled WGS sequence"/>
</dbReference>
<sequence>MLESGIIQASESVSLDLLTYADLESLRQRKSGSAAKPAAAQQRTVSLNSKRYLILTYTVEFDRIHYPLPLPYVGKPDPRQLQEQVRNLRAEIKALKTQPPTEIHSKDVEKLRKELQVLRKEKEDIEAEFLQYRREMKNTTEGNALKELKMFKSMARQLEEELMKEKTKHQRHVSKHGQQYRDLMEEIEEVQASERNLKIRVKNLTNELALYKRDKVHARPSRPLSRERTNSYDRYSSRERSHSQGRERSLSRDRSWSDRLSARDGSLERPSSVNRSRLSDRSGSVKNSFRSRTPSPTPAANQSGRFDPSAYVKDQERKKQEALTKKKRQQRSNRSGSSLNSSKPLSGKRLPHSSSRVSGDRAGLF</sequence>
<gene>
    <name evidence="3" type="ORF">DPMN_097451</name>
</gene>
<name>A0A9D4LCY7_DREPO</name>
<evidence type="ECO:0000313" key="4">
    <source>
        <dbReference type="Proteomes" id="UP000828390"/>
    </source>
</evidence>
<reference evidence="3" key="1">
    <citation type="journal article" date="2019" name="bioRxiv">
        <title>The Genome of the Zebra Mussel, Dreissena polymorpha: A Resource for Invasive Species Research.</title>
        <authorList>
            <person name="McCartney M.A."/>
            <person name="Auch B."/>
            <person name="Kono T."/>
            <person name="Mallez S."/>
            <person name="Zhang Y."/>
            <person name="Obille A."/>
            <person name="Becker A."/>
            <person name="Abrahante J.E."/>
            <person name="Garbe J."/>
            <person name="Badalamenti J.P."/>
            <person name="Herman A."/>
            <person name="Mangelson H."/>
            <person name="Liachko I."/>
            <person name="Sullivan S."/>
            <person name="Sone E.D."/>
            <person name="Koren S."/>
            <person name="Silverstein K.A.T."/>
            <person name="Beckman K.B."/>
            <person name="Gohl D.M."/>
        </authorList>
    </citation>
    <scope>NUCLEOTIDE SEQUENCE</scope>
    <source>
        <strain evidence="3">Duluth1</strain>
        <tissue evidence="3">Whole animal</tissue>
    </source>
</reference>
<proteinExistence type="predicted"/>
<dbReference type="InterPro" id="IPR049733">
    <property type="entry name" value="CCDC61_N"/>
</dbReference>
<evidence type="ECO:0000313" key="3">
    <source>
        <dbReference type="EMBL" id="KAH3854892.1"/>
    </source>
</evidence>
<accession>A0A9D4LCY7</accession>
<feature type="region of interest" description="Disordered" evidence="2">
    <location>
        <begin position="215"/>
        <end position="365"/>
    </location>
</feature>
<dbReference type="AlphaFoldDB" id="A0A9D4LCY7"/>
<organism evidence="3 4">
    <name type="scientific">Dreissena polymorpha</name>
    <name type="common">Zebra mussel</name>
    <name type="synonym">Mytilus polymorpha</name>
    <dbReference type="NCBI Taxonomy" id="45954"/>
    <lineage>
        <taxon>Eukaryota</taxon>
        <taxon>Metazoa</taxon>
        <taxon>Spiralia</taxon>
        <taxon>Lophotrochozoa</taxon>
        <taxon>Mollusca</taxon>
        <taxon>Bivalvia</taxon>
        <taxon>Autobranchia</taxon>
        <taxon>Heteroconchia</taxon>
        <taxon>Euheterodonta</taxon>
        <taxon>Imparidentia</taxon>
        <taxon>Neoheterodontei</taxon>
        <taxon>Myida</taxon>
        <taxon>Dreissenoidea</taxon>
        <taxon>Dreissenidae</taxon>
        <taxon>Dreissena</taxon>
    </lineage>
</organism>
<keyword evidence="1" id="KW-0175">Coiled coil</keyword>
<feature type="compositionally biased region" description="Basic and acidic residues" evidence="2">
    <location>
        <begin position="224"/>
        <end position="267"/>
    </location>
</feature>
<evidence type="ECO:0000256" key="1">
    <source>
        <dbReference type="SAM" id="Coils"/>
    </source>
</evidence>
<protein>
    <submittedName>
        <fullName evidence="3">Uncharacterized protein</fullName>
    </submittedName>
</protein>
<dbReference type="EMBL" id="JAIWYP010000003">
    <property type="protein sequence ID" value="KAH3854892.1"/>
    <property type="molecule type" value="Genomic_DNA"/>
</dbReference>
<comment type="caution">
    <text evidence="3">The sequence shown here is derived from an EMBL/GenBank/DDBJ whole genome shotgun (WGS) entry which is preliminary data.</text>
</comment>
<evidence type="ECO:0000256" key="2">
    <source>
        <dbReference type="SAM" id="MobiDB-lite"/>
    </source>
</evidence>
<reference evidence="3" key="2">
    <citation type="submission" date="2020-11" db="EMBL/GenBank/DDBJ databases">
        <authorList>
            <person name="McCartney M.A."/>
            <person name="Auch B."/>
            <person name="Kono T."/>
            <person name="Mallez S."/>
            <person name="Becker A."/>
            <person name="Gohl D.M."/>
            <person name="Silverstein K.A.T."/>
            <person name="Koren S."/>
            <person name="Bechman K.B."/>
            <person name="Herman A."/>
            <person name="Abrahante J.E."/>
            <person name="Garbe J."/>
        </authorList>
    </citation>
    <scope>NUCLEOTIDE SEQUENCE</scope>
    <source>
        <strain evidence="3">Duluth1</strain>
        <tissue evidence="3">Whole animal</tissue>
    </source>
</reference>
<feature type="compositionally biased region" description="Basic and acidic residues" evidence="2">
    <location>
        <begin position="313"/>
        <end position="324"/>
    </location>
</feature>
<feature type="compositionally biased region" description="Low complexity" evidence="2">
    <location>
        <begin position="332"/>
        <end position="348"/>
    </location>
</feature>
<keyword evidence="4" id="KW-1185">Reference proteome</keyword>
<feature type="compositionally biased region" description="Polar residues" evidence="2">
    <location>
        <begin position="269"/>
        <end position="304"/>
    </location>
</feature>